<keyword evidence="1" id="KW-0489">Methyltransferase</keyword>
<evidence type="ECO:0000313" key="2">
    <source>
        <dbReference type="Proteomes" id="UP000584642"/>
    </source>
</evidence>
<dbReference type="Pfam" id="PF13489">
    <property type="entry name" value="Methyltransf_23"/>
    <property type="match status" value="1"/>
</dbReference>
<gene>
    <name evidence="1" type="ORF">HND93_22135</name>
</gene>
<keyword evidence="2" id="KW-1185">Reference proteome</keyword>
<dbReference type="EMBL" id="JABFDB010000018">
    <property type="protein sequence ID" value="NYZ22417.1"/>
    <property type="molecule type" value="Genomic_DNA"/>
</dbReference>
<dbReference type="CDD" id="cd02440">
    <property type="entry name" value="AdoMet_MTases"/>
    <property type="match status" value="1"/>
</dbReference>
<dbReference type="Proteomes" id="UP000584642">
    <property type="component" value="Unassembled WGS sequence"/>
</dbReference>
<accession>A0ABX2TGX6</accession>
<dbReference type="GO" id="GO:0032259">
    <property type="term" value="P:methylation"/>
    <property type="evidence" value="ECO:0007669"/>
    <property type="project" value="UniProtKB-KW"/>
</dbReference>
<organism evidence="1 2">
    <name type="scientific">Azospirillum oleiclasticum</name>
    <dbReference type="NCBI Taxonomy" id="2735135"/>
    <lineage>
        <taxon>Bacteria</taxon>
        <taxon>Pseudomonadati</taxon>
        <taxon>Pseudomonadota</taxon>
        <taxon>Alphaproteobacteria</taxon>
        <taxon>Rhodospirillales</taxon>
        <taxon>Azospirillaceae</taxon>
        <taxon>Azospirillum</taxon>
    </lineage>
</organism>
<evidence type="ECO:0000313" key="1">
    <source>
        <dbReference type="EMBL" id="NYZ22417.1"/>
    </source>
</evidence>
<dbReference type="Gene3D" id="3.40.50.150">
    <property type="entry name" value="Vaccinia Virus protein VP39"/>
    <property type="match status" value="1"/>
</dbReference>
<reference evidence="1 2" key="1">
    <citation type="submission" date="2020-05" db="EMBL/GenBank/DDBJ databases">
        <title>Azospirillum oleiclasticum sp. nov, a nitrogen-fixing and heavy crude oil-emulsifying bacterium isolated from the crude oil of Yumen Oilfield.</title>
        <authorList>
            <person name="Wu D."/>
            <person name="Cai M."/>
            <person name="Zhang X."/>
        </authorList>
    </citation>
    <scope>NUCLEOTIDE SEQUENCE [LARGE SCALE GENOMIC DNA]</scope>
    <source>
        <strain evidence="1 2">ROY-1-1-2</strain>
    </source>
</reference>
<dbReference type="InterPro" id="IPR029063">
    <property type="entry name" value="SAM-dependent_MTases_sf"/>
</dbReference>
<dbReference type="SUPFAM" id="SSF53335">
    <property type="entry name" value="S-adenosyl-L-methionine-dependent methyltransferases"/>
    <property type="match status" value="1"/>
</dbReference>
<dbReference type="PANTHER" id="PTHR43861">
    <property type="entry name" value="TRANS-ACONITATE 2-METHYLTRANSFERASE-RELATED"/>
    <property type="match status" value="1"/>
</dbReference>
<name>A0ABX2TGX6_9PROT</name>
<sequence>MTAATASPLVERYRRKFGLSPSCPLDESMVMGHWELERQLARDLLSTPREDRWEVFEKAYTTLYSECPWLNEGVDTAKQDDELEFGHIRRLLGEPQDVYEVGSGKARLLGYLARHGFRCVATEITRERGERWLDRDAAVTWRTSDGINLRNFEPADRYDTVISTHVIEHMHPEDLGAHLENVHAILKPGGRYVMATPHAHAGPMDLSEVFGLPKPICMHLKEYTWSELVTAMKDAGFARVEAAYVVPRAVRRRLPVSFSSGLYLGYVRVMERALGLLPDRSRQRITKLGQLAFFRPEILMVAHKA</sequence>
<keyword evidence="1" id="KW-0808">Transferase</keyword>
<proteinExistence type="predicted"/>
<dbReference type="GO" id="GO:0008168">
    <property type="term" value="F:methyltransferase activity"/>
    <property type="evidence" value="ECO:0007669"/>
    <property type="project" value="UniProtKB-KW"/>
</dbReference>
<comment type="caution">
    <text evidence="1">The sequence shown here is derived from an EMBL/GenBank/DDBJ whole genome shotgun (WGS) entry which is preliminary data.</text>
</comment>
<dbReference type="RefSeq" id="WP_180284197.1">
    <property type="nucleotide sequence ID" value="NZ_JABFDB010000018.1"/>
</dbReference>
<protein>
    <submittedName>
        <fullName evidence="1">Class I SAM-dependent methyltransferase</fullName>
    </submittedName>
</protein>